<dbReference type="AlphaFoldDB" id="A0A429V8D4"/>
<dbReference type="Proteomes" id="UP000274661">
    <property type="component" value="Unassembled WGS sequence"/>
</dbReference>
<evidence type="ECO:0000259" key="2">
    <source>
        <dbReference type="PROSITE" id="PS50966"/>
    </source>
</evidence>
<feature type="domain" description="SWIM-type" evidence="2">
    <location>
        <begin position="10"/>
        <end position="56"/>
    </location>
</feature>
<evidence type="ECO:0000313" key="4">
    <source>
        <dbReference type="Proteomes" id="UP000274661"/>
    </source>
</evidence>
<keyword evidence="1" id="KW-0863">Zinc-finger</keyword>
<gene>
    <name evidence="3" type="ORF">HMF7854_04225</name>
</gene>
<protein>
    <recommendedName>
        <fullName evidence="2">SWIM-type domain-containing protein</fullName>
    </recommendedName>
</protein>
<evidence type="ECO:0000256" key="1">
    <source>
        <dbReference type="PROSITE-ProRule" id="PRU00325"/>
    </source>
</evidence>
<comment type="caution">
    <text evidence="3">The sequence shown here is derived from an EMBL/GenBank/DDBJ whole genome shotgun (WGS) entry which is preliminary data.</text>
</comment>
<keyword evidence="1" id="KW-0862">Zinc</keyword>
<accession>A0A429V8D4</accession>
<keyword evidence="1" id="KW-0479">Metal-binding</keyword>
<evidence type="ECO:0000313" key="3">
    <source>
        <dbReference type="EMBL" id="RST30117.1"/>
    </source>
</evidence>
<keyword evidence="4" id="KW-1185">Reference proteome</keyword>
<dbReference type="InterPro" id="IPR007527">
    <property type="entry name" value="Znf_SWIM"/>
</dbReference>
<name>A0A429V8D4_9SPHN</name>
<reference evidence="3 4" key="1">
    <citation type="submission" date="2018-12" db="EMBL/GenBank/DDBJ databases">
        <title>Sphingomonas sp. HMF7854 Genome sequencing and assembly.</title>
        <authorList>
            <person name="Cha I."/>
            <person name="Kang H."/>
            <person name="Kim H."/>
            <person name="Kang J."/>
            <person name="Joh K."/>
        </authorList>
    </citation>
    <scope>NUCLEOTIDE SEQUENCE [LARGE SCALE GENOMIC DNA]</scope>
    <source>
        <strain evidence="3 4">HMF7854</strain>
    </source>
</reference>
<sequence length="87" mass="8763">MLAGPALSAGTLQIGSIAALVEVSCDCPFFQFLNKTGGPTGAEGCEHLLLALAIDEAEADLFQPSFDTVDGALVGHFAGPACNVGLV</sequence>
<proteinExistence type="predicted"/>
<dbReference type="GO" id="GO:0008270">
    <property type="term" value="F:zinc ion binding"/>
    <property type="evidence" value="ECO:0007669"/>
    <property type="project" value="UniProtKB-KW"/>
</dbReference>
<dbReference type="PROSITE" id="PS50966">
    <property type="entry name" value="ZF_SWIM"/>
    <property type="match status" value="1"/>
</dbReference>
<dbReference type="EMBL" id="RWJF01000001">
    <property type="protein sequence ID" value="RST30117.1"/>
    <property type="molecule type" value="Genomic_DNA"/>
</dbReference>
<organism evidence="3 4">
    <name type="scientific">Sphingomonas ginkgonis</name>
    <dbReference type="NCBI Taxonomy" id="2315330"/>
    <lineage>
        <taxon>Bacteria</taxon>
        <taxon>Pseudomonadati</taxon>
        <taxon>Pseudomonadota</taxon>
        <taxon>Alphaproteobacteria</taxon>
        <taxon>Sphingomonadales</taxon>
        <taxon>Sphingomonadaceae</taxon>
        <taxon>Sphingomonas</taxon>
    </lineage>
</organism>